<proteinExistence type="predicted"/>
<comment type="caution">
    <text evidence="1">The sequence shown here is derived from an EMBL/GenBank/DDBJ whole genome shotgun (WGS) entry which is preliminary data.</text>
</comment>
<dbReference type="EMBL" id="LCRN01000052">
    <property type="protein sequence ID" value="KKW35051.1"/>
    <property type="molecule type" value="Genomic_DNA"/>
</dbReference>
<reference evidence="1 2" key="1">
    <citation type="journal article" date="2015" name="Nature">
        <title>rRNA introns, odd ribosomes, and small enigmatic genomes across a large radiation of phyla.</title>
        <authorList>
            <person name="Brown C.T."/>
            <person name="Hug L.A."/>
            <person name="Thomas B.C."/>
            <person name="Sharon I."/>
            <person name="Castelle C.J."/>
            <person name="Singh A."/>
            <person name="Wilkins M.J."/>
            <person name="Williams K.H."/>
            <person name="Banfield J.F."/>
        </authorList>
    </citation>
    <scope>NUCLEOTIDE SEQUENCE [LARGE SCALE GENOMIC DNA]</scope>
</reference>
<feature type="non-terminal residue" evidence="1">
    <location>
        <position position="57"/>
    </location>
</feature>
<dbReference type="Proteomes" id="UP000033865">
    <property type="component" value="Unassembled WGS sequence"/>
</dbReference>
<dbReference type="AlphaFoldDB" id="A0A0G1XVP8"/>
<organism evidence="1 2">
    <name type="scientific">Candidatus Uhrbacteria bacterium GW2011_GWC2_53_7</name>
    <dbReference type="NCBI Taxonomy" id="1618986"/>
    <lineage>
        <taxon>Bacteria</taxon>
        <taxon>Candidatus Uhriibacteriota</taxon>
    </lineage>
</organism>
<evidence type="ECO:0000313" key="1">
    <source>
        <dbReference type="EMBL" id="KKW35051.1"/>
    </source>
</evidence>
<name>A0A0G1XVP8_9BACT</name>
<protein>
    <submittedName>
        <fullName evidence="1">Uncharacterized protein</fullName>
    </submittedName>
</protein>
<evidence type="ECO:0000313" key="2">
    <source>
        <dbReference type="Proteomes" id="UP000033865"/>
    </source>
</evidence>
<gene>
    <name evidence="1" type="ORF">UY82_C0052G0001</name>
</gene>
<accession>A0A0G1XVP8</accession>
<sequence>MTFVLLPTRAIRYHRIEIGSTSFSHLSPVIKLKNVHKIYPPDIVGVRGINLHVEPGE</sequence>